<protein>
    <submittedName>
        <fullName evidence="1">Uncharacterized protein</fullName>
    </submittedName>
</protein>
<evidence type="ECO:0000313" key="1">
    <source>
        <dbReference type="EMBL" id="CAI2380016.1"/>
    </source>
</evidence>
<evidence type="ECO:0000313" key="2">
    <source>
        <dbReference type="Proteomes" id="UP001295684"/>
    </source>
</evidence>
<keyword evidence="2" id="KW-1185">Reference proteome</keyword>
<dbReference type="Proteomes" id="UP001295684">
    <property type="component" value="Unassembled WGS sequence"/>
</dbReference>
<proteinExistence type="predicted"/>
<accession>A0AAD2D4X8</accession>
<organism evidence="1 2">
    <name type="scientific">Euplotes crassus</name>
    <dbReference type="NCBI Taxonomy" id="5936"/>
    <lineage>
        <taxon>Eukaryota</taxon>
        <taxon>Sar</taxon>
        <taxon>Alveolata</taxon>
        <taxon>Ciliophora</taxon>
        <taxon>Intramacronucleata</taxon>
        <taxon>Spirotrichea</taxon>
        <taxon>Hypotrichia</taxon>
        <taxon>Euplotida</taxon>
        <taxon>Euplotidae</taxon>
        <taxon>Moneuplotes</taxon>
    </lineage>
</organism>
<name>A0AAD2D4X8_EUPCR</name>
<dbReference type="EMBL" id="CAMPGE010021916">
    <property type="protein sequence ID" value="CAI2380016.1"/>
    <property type="molecule type" value="Genomic_DNA"/>
</dbReference>
<gene>
    <name evidence="1" type="ORF">ECRASSUSDP1_LOCUS21440</name>
</gene>
<reference evidence="1" key="1">
    <citation type="submission" date="2023-07" db="EMBL/GenBank/DDBJ databases">
        <authorList>
            <consortium name="AG Swart"/>
            <person name="Singh M."/>
            <person name="Singh A."/>
            <person name="Seah K."/>
            <person name="Emmerich C."/>
        </authorList>
    </citation>
    <scope>NUCLEOTIDE SEQUENCE</scope>
    <source>
        <strain evidence="1">DP1</strain>
    </source>
</reference>
<dbReference type="AlphaFoldDB" id="A0AAD2D4X8"/>
<sequence length="56" mass="6273">MNCYLFSGNAPLYEQGYPDSVFTGWFVQDSQAWTDFGQTKFSLVAMSPGFCNAIYA</sequence>
<comment type="caution">
    <text evidence="1">The sequence shown here is derived from an EMBL/GenBank/DDBJ whole genome shotgun (WGS) entry which is preliminary data.</text>
</comment>